<dbReference type="RefSeq" id="WP_079728727.1">
    <property type="nucleotide sequence ID" value="NZ_FUZP01000003.1"/>
</dbReference>
<organism evidence="1 2">
    <name type="scientific">Okibacterium fritillariae</name>
    <dbReference type="NCBI Taxonomy" id="123320"/>
    <lineage>
        <taxon>Bacteria</taxon>
        <taxon>Bacillati</taxon>
        <taxon>Actinomycetota</taxon>
        <taxon>Actinomycetes</taxon>
        <taxon>Micrococcales</taxon>
        <taxon>Microbacteriaceae</taxon>
        <taxon>Okibacterium</taxon>
    </lineage>
</organism>
<keyword evidence="2" id="KW-1185">Reference proteome</keyword>
<name>A0A1T5KZ01_9MICO</name>
<dbReference type="PROSITE" id="PS51257">
    <property type="entry name" value="PROKAR_LIPOPROTEIN"/>
    <property type="match status" value="1"/>
</dbReference>
<gene>
    <name evidence="1" type="ORF">SAMN06309945_2716</name>
</gene>
<evidence type="ECO:0000313" key="1">
    <source>
        <dbReference type="EMBL" id="SKC68931.1"/>
    </source>
</evidence>
<accession>A0A1T5KZ01</accession>
<dbReference type="OrthoDB" id="4982568at2"/>
<dbReference type="AlphaFoldDB" id="A0A1T5KZ01"/>
<sequence length="138" mass="14509">MRERRTKTTALIAGFAIAGFLLSGCAGGQSKADACKELESGIQQLQTELTESSSSLATDPDAASEAISKLADTFSDNAEKVTNDEVKPTADKAEKAISAMSDEFEKYADDPTTADVNALTESATDVQTTFTDLGKVCD</sequence>
<evidence type="ECO:0000313" key="2">
    <source>
        <dbReference type="Proteomes" id="UP000190857"/>
    </source>
</evidence>
<dbReference type="EMBL" id="FUZP01000003">
    <property type="protein sequence ID" value="SKC68931.1"/>
    <property type="molecule type" value="Genomic_DNA"/>
</dbReference>
<dbReference type="Proteomes" id="UP000190857">
    <property type="component" value="Unassembled WGS sequence"/>
</dbReference>
<dbReference type="STRING" id="123320.SAMN06309945_2716"/>
<protein>
    <submittedName>
        <fullName evidence="1">Uncharacterized protein</fullName>
    </submittedName>
</protein>
<reference evidence="1 2" key="1">
    <citation type="submission" date="2017-02" db="EMBL/GenBank/DDBJ databases">
        <authorList>
            <person name="Peterson S.W."/>
        </authorList>
    </citation>
    <scope>NUCLEOTIDE SEQUENCE [LARGE SCALE GENOMIC DNA]</scope>
    <source>
        <strain evidence="1 2">VKM Ac-2059</strain>
    </source>
</reference>
<proteinExistence type="predicted"/>